<dbReference type="GO" id="GO:0031398">
    <property type="term" value="P:positive regulation of protein ubiquitination"/>
    <property type="evidence" value="ECO:0007669"/>
    <property type="project" value="TreeGrafter"/>
</dbReference>
<dbReference type="OrthoDB" id="3219396at2759"/>
<gene>
    <name evidence="1" type="ORF">QR98_0085910</name>
</gene>
<dbReference type="EMBL" id="JXLN01014445">
    <property type="protein sequence ID" value="KPM10044.1"/>
    <property type="molecule type" value="Genomic_DNA"/>
</dbReference>
<evidence type="ECO:0000313" key="1">
    <source>
        <dbReference type="EMBL" id="KPM10044.1"/>
    </source>
</evidence>
<proteinExistence type="predicted"/>
<reference evidence="1 2" key="1">
    <citation type="journal article" date="2015" name="Parasit. Vectors">
        <title>Draft genome of the scabies mite.</title>
        <authorList>
            <person name="Rider S.D.Jr."/>
            <person name="Morgan M.S."/>
            <person name="Arlian L.G."/>
        </authorList>
    </citation>
    <scope>NUCLEOTIDE SEQUENCE [LARGE SCALE GENOMIC DNA]</scope>
    <source>
        <strain evidence="1">Arlian Lab</strain>
    </source>
</reference>
<dbReference type="PANTHER" id="PTHR20933">
    <property type="entry name" value="F-BOX ONLY PROTEIN 33"/>
    <property type="match status" value="1"/>
</dbReference>
<dbReference type="Proteomes" id="UP000616769">
    <property type="component" value="Unassembled WGS sequence"/>
</dbReference>
<organism evidence="1 2">
    <name type="scientific">Sarcoptes scabiei</name>
    <name type="common">Itch mite</name>
    <name type="synonym">Acarus scabiei</name>
    <dbReference type="NCBI Taxonomy" id="52283"/>
    <lineage>
        <taxon>Eukaryota</taxon>
        <taxon>Metazoa</taxon>
        <taxon>Ecdysozoa</taxon>
        <taxon>Arthropoda</taxon>
        <taxon>Chelicerata</taxon>
        <taxon>Arachnida</taxon>
        <taxon>Acari</taxon>
        <taxon>Acariformes</taxon>
        <taxon>Sarcoptiformes</taxon>
        <taxon>Astigmata</taxon>
        <taxon>Psoroptidia</taxon>
        <taxon>Sarcoptoidea</taxon>
        <taxon>Sarcoptidae</taxon>
        <taxon>Sarcoptinae</taxon>
        <taxon>Sarcoptes</taxon>
    </lineage>
</organism>
<name>A0A132AGD4_SARSC</name>
<dbReference type="VEuPathDB" id="VectorBase:SSCA007084"/>
<evidence type="ECO:0000313" key="2">
    <source>
        <dbReference type="Proteomes" id="UP000616769"/>
    </source>
</evidence>
<comment type="caution">
    <text evidence="1">The sequence shown here is derived from an EMBL/GenBank/DDBJ whole genome shotgun (WGS) entry which is preliminary data.</text>
</comment>
<sequence>MPEGCCQKIYQKIHIDSLIDSIANNCPEIERLEIRWDPETMRFSDRSNKAVDSIRLKCLRLRCWCLSDGKYFEMVKSNFERADRATVVRSTTNCRVTLVYLLSHYKDLIFN</sequence>
<dbReference type="AlphaFoldDB" id="A0A132AGD4"/>
<accession>A0A132AGD4</accession>
<protein>
    <submittedName>
        <fullName evidence="1">Uncharacterized protein</fullName>
    </submittedName>
</protein>
<dbReference type="PANTHER" id="PTHR20933:SF4">
    <property type="entry name" value="F-BOX INVOLVED IN POLYQ PATHOGENESIS, ISOFORM A"/>
    <property type="match status" value="1"/>
</dbReference>